<feature type="transmembrane region" description="Helical" evidence="1">
    <location>
        <begin position="72"/>
        <end position="93"/>
    </location>
</feature>
<sequence length="159" mass="17668">MYQTTNTELSKVWTSKLYLNQETRFLPSSYSRLYSSAPHIIFSNVIAHNFALNYINYPPNPSSILCPAATGGISAAATTIGIAIALGDVWWLWNTKSSRKTGQTQNDQEIIERKELDGSCHVQELPGNDVRLPELDVYRPIPKLDSIGPALSTEARSQN</sequence>
<evidence type="ECO:0000313" key="2">
    <source>
        <dbReference type="EMBL" id="KAF2821608.1"/>
    </source>
</evidence>
<keyword evidence="1" id="KW-0472">Membrane</keyword>
<dbReference type="AlphaFoldDB" id="A0A6A6ZL61"/>
<feature type="transmembrane region" description="Helical" evidence="1">
    <location>
        <begin position="33"/>
        <end position="52"/>
    </location>
</feature>
<name>A0A6A6ZL61_9PLEO</name>
<evidence type="ECO:0000256" key="1">
    <source>
        <dbReference type="SAM" id="Phobius"/>
    </source>
</evidence>
<organism evidence="2 3">
    <name type="scientific">Ophiobolus disseminans</name>
    <dbReference type="NCBI Taxonomy" id="1469910"/>
    <lineage>
        <taxon>Eukaryota</taxon>
        <taxon>Fungi</taxon>
        <taxon>Dikarya</taxon>
        <taxon>Ascomycota</taxon>
        <taxon>Pezizomycotina</taxon>
        <taxon>Dothideomycetes</taxon>
        <taxon>Pleosporomycetidae</taxon>
        <taxon>Pleosporales</taxon>
        <taxon>Pleosporineae</taxon>
        <taxon>Phaeosphaeriaceae</taxon>
        <taxon>Ophiobolus</taxon>
    </lineage>
</organism>
<evidence type="ECO:0000313" key="3">
    <source>
        <dbReference type="Proteomes" id="UP000799424"/>
    </source>
</evidence>
<proteinExistence type="predicted"/>
<gene>
    <name evidence="2" type="ORF">CC86DRAFT_386014</name>
</gene>
<dbReference type="Proteomes" id="UP000799424">
    <property type="component" value="Unassembled WGS sequence"/>
</dbReference>
<accession>A0A6A6ZL61</accession>
<keyword evidence="3" id="KW-1185">Reference proteome</keyword>
<reference evidence="2" key="1">
    <citation type="journal article" date="2020" name="Stud. Mycol.">
        <title>101 Dothideomycetes genomes: a test case for predicting lifestyles and emergence of pathogens.</title>
        <authorList>
            <person name="Haridas S."/>
            <person name="Albert R."/>
            <person name="Binder M."/>
            <person name="Bloem J."/>
            <person name="Labutti K."/>
            <person name="Salamov A."/>
            <person name="Andreopoulos B."/>
            <person name="Baker S."/>
            <person name="Barry K."/>
            <person name="Bills G."/>
            <person name="Bluhm B."/>
            <person name="Cannon C."/>
            <person name="Castanera R."/>
            <person name="Culley D."/>
            <person name="Daum C."/>
            <person name="Ezra D."/>
            <person name="Gonzalez J."/>
            <person name="Henrissat B."/>
            <person name="Kuo A."/>
            <person name="Liang C."/>
            <person name="Lipzen A."/>
            <person name="Lutzoni F."/>
            <person name="Magnuson J."/>
            <person name="Mondo S."/>
            <person name="Nolan M."/>
            <person name="Ohm R."/>
            <person name="Pangilinan J."/>
            <person name="Park H.-J."/>
            <person name="Ramirez L."/>
            <person name="Alfaro M."/>
            <person name="Sun H."/>
            <person name="Tritt A."/>
            <person name="Yoshinaga Y."/>
            <person name="Zwiers L.-H."/>
            <person name="Turgeon B."/>
            <person name="Goodwin S."/>
            <person name="Spatafora J."/>
            <person name="Crous P."/>
            <person name="Grigoriev I."/>
        </authorList>
    </citation>
    <scope>NUCLEOTIDE SEQUENCE</scope>
    <source>
        <strain evidence="2">CBS 113818</strain>
    </source>
</reference>
<dbReference type="EMBL" id="MU006236">
    <property type="protein sequence ID" value="KAF2821608.1"/>
    <property type="molecule type" value="Genomic_DNA"/>
</dbReference>
<protein>
    <submittedName>
        <fullName evidence="2">Uncharacterized protein</fullName>
    </submittedName>
</protein>
<keyword evidence="1" id="KW-0812">Transmembrane</keyword>
<keyword evidence="1" id="KW-1133">Transmembrane helix</keyword>